<dbReference type="Gene3D" id="3.10.310.30">
    <property type="match status" value="1"/>
</dbReference>
<accession>A0A2M8LHH9</accession>
<dbReference type="InterPro" id="IPR038763">
    <property type="entry name" value="DHH_sf"/>
</dbReference>
<dbReference type="Gene3D" id="3.90.1640.10">
    <property type="entry name" value="inorganic pyrophosphatase (n-terminal core)"/>
    <property type="match status" value="2"/>
</dbReference>
<reference evidence="2" key="1">
    <citation type="submission" date="2017-09" db="EMBL/GenBank/DDBJ databases">
        <title>Depth-based differentiation of microbial function through sediment-hosted aquifers and enrichment of novel symbionts in the deep terrestrial subsurface.</title>
        <authorList>
            <person name="Probst A.J."/>
            <person name="Ladd B."/>
            <person name="Jarett J.K."/>
            <person name="Geller-Mcgrath D.E."/>
            <person name="Sieber C.M.K."/>
            <person name="Emerson J.B."/>
            <person name="Anantharaman K."/>
            <person name="Thomas B.C."/>
            <person name="Malmstrom R."/>
            <person name="Stieglmeier M."/>
            <person name="Klingl A."/>
            <person name="Woyke T."/>
            <person name="Ryan C.M."/>
            <person name="Banfield J.F."/>
        </authorList>
    </citation>
    <scope>NUCLEOTIDE SEQUENCE [LARGE SCALE GENOMIC DNA]</scope>
</reference>
<dbReference type="PANTHER" id="PTHR47618">
    <property type="entry name" value="BIFUNCTIONAL OLIGORIBONUCLEASE AND PAP PHOSPHATASE NRNA"/>
    <property type="match status" value="1"/>
</dbReference>
<comment type="caution">
    <text evidence="1">The sequence shown here is derived from an EMBL/GenBank/DDBJ whole genome shotgun (WGS) entry which is preliminary data.</text>
</comment>
<sequence>MALKQSQQVLEAIKRSTRPLICIPSGGGPDAYATALGLSSVLKKLEKEPVIVAADGKVPSNLQFLSGHGDVHTKLENLRQFVIELDASKTKVDSLTYEHKGEKLFVYLSPKKGFWDQKDVRTSSSGYRFDLIICIGSPDYESCAHLYAENPDFFFRTPVINIDHTPENEHYGQINAVDLTASACGEVCHDLIEAIEPGLIDEEVATAFLTGMIAKTKSFRTSNVTPKTLQTASKLMAKGARRDDIVQRLYRTRSVPTLRLWGRTLARLKADEEAKMVWTLLSKQDFLHAGAQEEDLPDVIDELIASSPNARVVVLLYENSENNICVIVRGERPIDVIELCKGFNASGTREEVRLCIMKKNIVQVEKELIPAIRKQLLKK</sequence>
<dbReference type="AlphaFoldDB" id="A0A2M8LHH9"/>
<evidence type="ECO:0008006" key="3">
    <source>
        <dbReference type="Google" id="ProtNLM"/>
    </source>
</evidence>
<dbReference type="InterPro" id="IPR051319">
    <property type="entry name" value="Oligoribo/pAp-PDE_c-di-AMP_PDE"/>
</dbReference>
<name>A0A2M8LHH9_9BACT</name>
<dbReference type="Proteomes" id="UP000231436">
    <property type="component" value="Unassembled WGS sequence"/>
</dbReference>
<evidence type="ECO:0000313" key="2">
    <source>
        <dbReference type="Proteomes" id="UP000231436"/>
    </source>
</evidence>
<evidence type="ECO:0000313" key="1">
    <source>
        <dbReference type="EMBL" id="PJE76885.1"/>
    </source>
</evidence>
<protein>
    <recommendedName>
        <fullName evidence="3">DDH domain-containing protein</fullName>
    </recommendedName>
</protein>
<gene>
    <name evidence="1" type="ORF">COV05_01670</name>
</gene>
<dbReference type="EMBL" id="PFEU01000008">
    <property type="protein sequence ID" value="PJE76885.1"/>
    <property type="molecule type" value="Genomic_DNA"/>
</dbReference>
<dbReference type="PANTHER" id="PTHR47618:SF1">
    <property type="entry name" value="BIFUNCTIONAL OLIGORIBONUCLEASE AND PAP PHOSPHATASE NRNA"/>
    <property type="match status" value="1"/>
</dbReference>
<dbReference type="SUPFAM" id="SSF64182">
    <property type="entry name" value="DHH phosphoesterases"/>
    <property type="match status" value="1"/>
</dbReference>
<proteinExistence type="predicted"/>
<organism evidence="1 2">
    <name type="scientific">Candidatus Uhrbacteria bacterium CG10_big_fil_rev_8_21_14_0_10_48_16</name>
    <dbReference type="NCBI Taxonomy" id="1975038"/>
    <lineage>
        <taxon>Bacteria</taxon>
        <taxon>Candidatus Uhriibacteriota</taxon>
    </lineage>
</organism>